<feature type="region of interest" description="Disordered" evidence="1">
    <location>
        <begin position="448"/>
        <end position="481"/>
    </location>
</feature>
<evidence type="ECO:0000313" key="2">
    <source>
        <dbReference type="EMBL" id="CCH61497.1"/>
    </source>
</evidence>
<gene>
    <name evidence="2" type="primary">TBLA0E04430</name>
    <name evidence="2" type="ORF">TBLA_0E04430</name>
</gene>
<dbReference type="OrthoDB" id="3863715at2759"/>
<dbReference type="GeneID" id="14496570"/>
<dbReference type="EMBL" id="HE806320">
    <property type="protein sequence ID" value="CCH61497.1"/>
    <property type="molecule type" value="Genomic_DNA"/>
</dbReference>
<dbReference type="Proteomes" id="UP000002866">
    <property type="component" value="Chromosome 5"/>
</dbReference>
<proteinExistence type="predicted"/>
<name>I2H545_HENB6</name>
<dbReference type="HOGENOM" id="CLU_030376_1_0_1"/>
<dbReference type="eggNOG" id="ENOG502R9VR">
    <property type="taxonomic scope" value="Eukaryota"/>
</dbReference>
<keyword evidence="3" id="KW-1185">Reference proteome</keyword>
<dbReference type="RefSeq" id="XP_004181016.1">
    <property type="nucleotide sequence ID" value="XM_004180968.1"/>
</dbReference>
<evidence type="ECO:0000256" key="1">
    <source>
        <dbReference type="SAM" id="MobiDB-lite"/>
    </source>
</evidence>
<dbReference type="FunCoup" id="I2H545">
    <property type="interactions" value="333"/>
</dbReference>
<accession>I2H545</accession>
<dbReference type="AlphaFoldDB" id="I2H545"/>
<dbReference type="InParanoid" id="I2H545"/>
<protein>
    <submittedName>
        <fullName evidence="2">Uncharacterized protein</fullName>
    </submittedName>
</protein>
<organism evidence="2 3">
    <name type="scientific">Henningerozyma blattae (strain ATCC 34711 / CBS 6284 / DSM 70876 / NBRC 10599 / NRRL Y-10934 / UCD 77-7)</name>
    <name type="common">Yeast</name>
    <name type="synonym">Tetrapisispora blattae</name>
    <dbReference type="NCBI Taxonomy" id="1071380"/>
    <lineage>
        <taxon>Eukaryota</taxon>
        <taxon>Fungi</taxon>
        <taxon>Dikarya</taxon>
        <taxon>Ascomycota</taxon>
        <taxon>Saccharomycotina</taxon>
        <taxon>Saccharomycetes</taxon>
        <taxon>Saccharomycetales</taxon>
        <taxon>Saccharomycetaceae</taxon>
        <taxon>Henningerozyma</taxon>
    </lineage>
</organism>
<dbReference type="KEGG" id="tbl:TBLA_0E04430"/>
<dbReference type="OMA" id="CSVCNPS"/>
<reference evidence="2 3" key="1">
    <citation type="journal article" date="2011" name="Proc. Natl. Acad. Sci. U.S.A.">
        <title>Evolutionary erosion of yeast sex chromosomes by mating-type switching accidents.</title>
        <authorList>
            <person name="Gordon J.L."/>
            <person name="Armisen D."/>
            <person name="Proux-Wera E."/>
            <person name="Oheigeartaigh S.S."/>
            <person name="Byrne K.P."/>
            <person name="Wolfe K.H."/>
        </authorList>
    </citation>
    <scope>NUCLEOTIDE SEQUENCE [LARGE SCALE GENOMIC DNA]</scope>
    <source>
        <strain evidence="3">ATCC 34711 / CBS 6284 / DSM 70876 / NBRC 10599 / NRRL Y-10934 / UCD 77-7</strain>
    </source>
</reference>
<evidence type="ECO:0000313" key="3">
    <source>
        <dbReference type="Proteomes" id="UP000002866"/>
    </source>
</evidence>
<sequence>MTNDSHQQNSNIQDLKSLTPDEKLEMLKIYNPKDLGISYTDYLDEKNSNVNIELLEKGYKDMQRYHSIKAAVLTQEYCDMLNTGTLSPENIIKYDTKLTNHSKALEKYNFTSRRYYLNEDNNIIDKRKPGRIICEPKYMYDIVIAYHLKLHSSYAVSERLKKFFSNVGRQYIDYCAKYCSKCFPDETEHMKLFTDDITFKNIRNNIIDRPLFPMERIHIEIFNPFDDLKIENKYQRILYIRDYSTRYIWTFTLKKLKLKHITNILTEFFLSIATNVPIFLQSSTIDNTDLFDICEKISREYHISLGLGTNNKHDHFHLSGIEMFKQLVNLNKSKCLKSWSNFLVFGSVLHNNKFNSRILSKPIDIINCNNLAQGKKKFRDRRLRIIKQTITDNYVKLGNVASIIFIEDEATSIAEGLTLEGNDKYEQFSDEYRSDIDVIEDDSYDIPLSDTEKKFSSRKRKSRSNDSDTSNSKTKLKKKRK</sequence>